<dbReference type="InterPro" id="IPR033471">
    <property type="entry name" value="DIRP"/>
</dbReference>
<feature type="compositionally biased region" description="Polar residues" evidence="3">
    <location>
        <begin position="237"/>
        <end position="250"/>
    </location>
</feature>
<evidence type="ECO:0000256" key="1">
    <source>
        <dbReference type="ARBA" id="ARBA00004123"/>
    </source>
</evidence>
<dbReference type="InterPro" id="IPR001005">
    <property type="entry name" value="SANT/Myb"/>
</dbReference>
<dbReference type="EMBL" id="JADCNM010000001">
    <property type="protein sequence ID" value="KAG0503175.1"/>
    <property type="molecule type" value="Genomic_DNA"/>
</dbReference>
<protein>
    <submittedName>
        <fullName evidence="6">Uncharacterized protein</fullName>
    </submittedName>
</protein>
<feature type="non-terminal residue" evidence="6">
    <location>
        <position position="1"/>
    </location>
</feature>
<dbReference type="SMART" id="SM01135">
    <property type="entry name" value="DIRP"/>
    <property type="match status" value="1"/>
</dbReference>
<dbReference type="InterPro" id="IPR010561">
    <property type="entry name" value="LIN-9/ALY1"/>
</dbReference>
<dbReference type="GO" id="GO:0017053">
    <property type="term" value="C:transcription repressor complex"/>
    <property type="evidence" value="ECO:0007669"/>
    <property type="project" value="InterPro"/>
</dbReference>
<feature type="region of interest" description="Disordered" evidence="3">
    <location>
        <begin position="316"/>
        <end position="355"/>
    </location>
</feature>
<dbReference type="PANTHER" id="PTHR21689">
    <property type="entry name" value="LIN-9"/>
    <property type="match status" value="1"/>
</dbReference>
<dbReference type="Gene3D" id="1.20.58.1880">
    <property type="match status" value="1"/>
</dbReference>
<reference evidence="6 7" key="1">
    <citation type="journal article" date="2020" name="Nat. Food">
        <title>A phased Vanilla planifolia genome enables genetic improvement of flavour and production.</title>
        <authorList>
            <person name="Hasing T."/>
            <person name="Tang H."/>
            <person name="Brym M."/>
            <person name="Khazi F."/>
            <person name="Huang T."/>
            <person name="Chambers A.H."/>
        </authorList>
    </citation>
    <scope>NUCLEOTIDE SEQUENCE [LARGE SCALE GENOMIC DNA]</scope>
    <source>
        <tissue evidence="6">Leaf</tissue>
    </source>
</reference>
<keyword evidence="2" id="KW-0539">Nucleus</keyword>
<feature type="region of interest" description="Disordered" evidence="3">
    <location>
        <begin position="235"/>
        <end position="272"/>
    </location>
</feature>
<sequence>MASTRKPRNLNKRFGKFNEEIHDKGGASLNKKTRKRKLTDMLGSQWSKDELDRFYEAYRKHGKDWKQIAGAVRNRSAGMVEALYNMNKAYLSLPEGHATAAGLIAMMTDHYNILEGSDSEHESNDASRSSRKTPKRGRGKFKLMSKASDGPCPDLLQCQGSTSGYGCFSLLKRKRSGDLLAGGKPRVVGKRTPRIPVPYFLKEDRNKIASPSKQCLRAESLPVDDDGVHVAAMALTEASQRGGSPQISRTPSRRRGHVTNSPVPSGDRKDSELKIGESKIRNCQLDDDHLEGSLGSREAENGEFFNNVCISETRQKSKKLRGKGSREVEDDPLDDDKEACSGTEEGTNARRTKDETMSDFTDVIALQTSKGSKRRSQQLFFGDESSALDALQTLADLSLNILLPASTIESELSIQVKEEKGAEAMDEKPSLPELLSTNLLKETINSSEWKDKGYSTAVDGAGRKSSKPSRGFAYGLNTSENKQQIGSSNSKIKKRKPKHTIETVSKCPFEVDFQKSEHHIVEVVPEDGKRSTTKVKRVCQIPVPKHGKSSKLQEGHPTASDLERVMTNAPEAAAACSAGNDQILYTKVRNRRKSNLQEALAGVQVKSSESATEEHPERYPFCRRPYDLKEKLSHGLSSCLFRRWCKFEWFYSAIDYPWFAKSEFVEYLNHVRLGHIPRLTRVEWGVIRSSLGKPRRLSYQFLKQEREKLEQYRESVRSHYSELRVGARDGLPTDLSRPLSVGQRIFACHPRSREVHDGSVLTVDRNRCRVQFDRPELGVEFVMVGSSRSELDYFLMMEGMDDEQKLLLLCCYLRQRNTYERNSSLPFPKSNETPGLLGCLNSSGLLGQDSGSNVVEVIESSKQKAKAMVDIAVQAMCSLKGGEDAFSKIGEALELASNRNPTSNSSIMAVRNGFADQLHDNSACEDHITSKFEPDAAQATSPNFFSTAANEIQFPSELISSCVATLFMIQVCSERQYPPAEVAQILDSAVASLQPCCPQNLPIFREIETCMGIIKNQMLALFNGVEI</sequence>
<evidence type="ECO:0000259" key="4">
    <source>
        <dbReference type="SMART" id="SM00717"/>
    </source>
</evidence>
<dbReference type="Pfam" id="PF00249">
    <property type="entry name" value="Myb_DNA-binding"/>
    <property type="match status" value="1"/>
</dbReference>
<feature type="compositionally biased region" description="Basic and acidic residues" evidence="3">
    <location>
        <begin position="16"/>
        <end position="25"/>
    </location>
</feature>
<feature type="compositionally biased region" description="Basic residues" evidence="3">
    <location>
        <begin position="129"/>
        <end position="143"/>
    </location>
</feature>
<feature type="region of interest" description="Disordered" evidence="3">
    <location>
        <begin position="116"/>
        <end position="144"/>
    </location>
</feature>
<name>A0A835SA06_VANPL</name>
<dbReference type="Proteomes" id="UP000639772">
    <property type="component" value="Chromosome 1"/>
</dbReference>
<evidence type="ECO:0000313" key="7">
    <source>
        <dbReference type="Proteomes" id="UP000639772"/>
    </source>
</evidence>
<gene>
    <name evidence="6" type="ORF">HPP92_003247</name>
</gene>
<feature type="compositionally biased region" description="Basic residues" evidence="3">
    <location>
        <begin position="1"/>
        <end position="15"/>
    </location>
</feature>
<accession>A0A835SA06</accession>
<evidence type="ECO:0000313" key="6">
    <source>
        <dbReference type="EMBL" id="KAG0503175.1"/>
    </source>
</evidence>
<proteinExistence type="predicted"/>
<dbReference type="OrthoDB" id="2339771at2759"/>
<dbReference type="GO" id="GO:0003677">
    <property type="term" value="F:DNA binding"/>
    <property type="evidence" value="ECO:0007669"/>
    <property type="project" value="TreeGrafter"/>
</dbReference>
<comment type="caution">
    <text evidence="6">The sequence shown here is derived from an EMBL/GenBank/DDBJ whole genome shotgun (WGS) entry which is preliminary data.</text>
</comment>
<dbReference type="GO" id="GO:0006357">
    <property type="term" value="P:regulation of transcription by RNA polymerase II"/>
    <property type="evidence" value="ECO:0007669"/>
    <property type="project" value="TreeGrafter"/>
</dbReference>
<dbReference type="PANTHER" id="PTHR21689:SF2">
    <property type="entry name" value="PROTEIN LIN-9 HOMOLOG"/>
    <property type="match status" value="1"/>
</dbReference>
<dbReference type="SUPFAM" id="SSF46689">
    <property type="entry name" value="Homeodomain-like"/>
    <property type="match status" value="1"/>
</dbReference>
<dbReference type="GO" id="GO:0006351">
    <property type="term" value="P:DNA-templated transcription"/>
    <property type="evidence" value="ECO:0007669"/>
    <property type="project" value="InterPro"/>
</dbReference>
<feature type="compositionally biased region" description="Acidic residues" evidence="3">
    <location>
        <begin position="328"/>
        <end position="337"/>
    </location>
</feature>
<dbReference type="GO" id="GO:0005654">
    <property type="term" value="C:nucleoplasm"/>
    <property type="evidence" value="ECO:0007669"/>
    <property type="project" value="TreeGrafter"/>
</dbReference>
<evidence type="ECO:0000256" key="2">
    <source>
        <dbReference type="ARBA" id="ARBA00023242"/>
    </source>
</evidence>
<feature type="region of interest" description="Disordered" evidence="3">
    <location>
        <begin position="1"/>
        <end position="34"/>
    </location>
</feature>
<dbReference type="AlphaFoldDB" id="A0A835SA06"/>
<dbReference type="InterPro" id="IPR009057">
    <property type="entry name" value="Homeodomain-like_sf"/>
</dbReference>
<organism evidence="6 7">
    <name type="scientific">Vanilla planifolia</name>
    <name type="common">Vanilla</name>
    <dbReference type="NCBI Taxonomy" id="51239"/>
    <lineage>
        <taxon>Eukaryota</taxon>
        <taxon>Viridiplantae</taxon>
        <taxon>Streptophyta</taxon>
        <taxon>Embryophyta</taxon>
        <taxon>Tracheophyta</taxon>
        <taxon>Spermatophyta</taxon>
        <taxon>Magnoliopsida</taxon>
        <taxon>Liliopsida</taxon>
        <taxon>Asparagales</taxon>
        <taxon>Orchidaceae</taxon>
        <taxon>Vanilloideae</taxon>
        <taxon>Vanilleae</taxon>
        <taxon>Vanilla</taxon>
    </lineage>
</organism>
<feature type="domain" description="Myb-like" evidence="4">
    <location>
        <begin position="42"/>
        <end position="90"/>
    </location>
</feature>
<evidence type="ECO:0000256" key="3">
    <source>
        <dbReference type="SAM" id="MobiDB-lite"/>
    </source>
</evidence>
<feature type="domain" description="DIRP" evidence="5">
    <location>
        <begin position="650"/>
        <end position="751"/>
    </location>
</feature>
<comment type="subcellular location">
    <subcellularLocation>
        <location evidence="1">Nucleus</location>
    </subcellularLocation>
</comment>
<dbReference type="CDD" id="cd00167">
    <property type="entry name" value="SANT"/>
    <property type="match status" value="1"/>
</dbReference>
<evidence type="ECO:0000259" key="5">
    <source>
        <dbReference type="SMART" id="SM01135"/>
    </source>
</evidence>
<dbReference type="Pfam" id="PF06584">
    <property type="entry name" value="DIRP"/>
    <property type="match status" value="1"/>
</dbReference>
<dbReference type="GO" id="GO:0051726">
    <property type="term" value="P:regulation of cell cycle"/>
    <property type="evidence" value="ECO:0007669"/>
    <property type="project" value="TreeGrafter"/>
</dbReference>
<dbReference type="SMART" id="SM00717">
    <property type="entry name" value="SANT"/>
    <property type="match status" value="1"/>
</dbReference>